<dbReference type="EMBL" id="NIQC01000034">
    <property type="protein sequence ID" value="OWZ82917.1"/>
    <property type="molecule type" value="Genomic_DNA"/>
</dbReference>
<dbReference type="InterPro" id="IPR004381">
    <property type="entry name" value="Glycerate_kinase"/>
</dbReference>
<evidence type="ECO:0000256" key="3">
    <source>
        <dbReference type="ARBA" id="ARBA00022777"/>
    </source>
</evidence>
<dbReference type="AlphaFoldDB" id="A0A226BXS5"/>
<name>A0A226BXS5_9FIRM</name>
<dbReference type="GO" id="GO:0008887">
    <property type="term" value="F:glycerate kinase activity"/>
    <property type="evidence" value="ECO:0007669"/>
    <property type="project" value="UniProtKB-UniRule"/>
</dbReference>
<dbReference type="InterPro" id="IPR018193">
    <property type="entry name" value="Glyc_kinase_flavodox-like_fold"/>
</dbReference>
<keyword evidence="2 4" id="KW-0808">Transferase</keyword>
<dbReference type="Pfam" id="PF02595">
    <property type="entry name" value="Gly_kinase"/>
    <property type="match status" value="1"/>
</dbReference>
<dbReference type="Gene3D" id="3.90.1510.10">
    <property type="entry name" value="Glycerate kinase, domain 2"/>
    <property type="match status" value="1"/>
</dbReference>
<dbReference type="SUPFAM" id="SSF110738">
    <property type="entry name" value="Glycerate kinase I"/>
    <property type="match status" value="1"/>
</dbReference>
<evidence type="ECO:0000256" key="1">
    <source>
        <dbReference type="ARBA" id="ARBA00006284"/>
    </source>
</evidence>
<comment type="similarity">
    <text evidence="1 4">Belongs to the glycerate kinase type-1 family.</text>
</comment>
<dbReference type="NCBIfam" id="TIGR00045">
    <property type="entry name" value="glycerate kinase"/>
    <property type="match status" value="1"/>
</dbReference>
<dbReference type="Gene3D" id="3.40.50.10350">
    <property type="entry name" value="Glycerate kinase, domain 1"/>
    <property type="match status" value="1"/>
</dbReference>
<dbReference type="RefSeq" id="WP_089024398.1">
    <property type="nucleotide sequence ID" value="NZ_NIQC01000034.1"/>
</dbReference>
<protein>
    <submittedName>
        <fullName evidence="5">Glycerate kinase</fullName>
    </submittedName>
</protein>
<gene>
    <name evidence="5" type="ORF">CDO51_11595</name>
</gene>
<evidence type="ECO:0000256" key="2">
    <source>
        <dbReference type="ARBA" id="ARBA00022679"/>
    </source>
</evidence>
<dbReference type="PANTHER" id="PTHR21599">
    <property type="entry name" value="GLYCERATE KINASE"/>
    <property type="match status" value="1"/>
</dbReference>
<comment type="caution">
    <text evidence="5">The sequence shown here is derived from an EMBL/GenBank/DDBJ whole genome shotgun (WGS) entry which is preliminary data.</text>
</comment>
<evidence type="ECO:0000313" key="6">
    <source>
        <dbReference type="Proteomes" id="UP000214588"/>
    </source>
</evidence>
<dbReference type="PIRSF" id="PIRSF006078">
    <property type="entry name" value="GlxK"/>
    <property type="match status" value="1"/>
</dbReference>
<dbReference type="OrthoDB" id="9774290at2"/>
<keyword evidence="6" id="KW-1185">Reference proteome</keyword>
<dbReference type="Proteomes" id="UP000214588">
    <property type="component" value="Unassembled WGS sequence"/>
</dbReference>
<dbReference type="InterPro" id="IPR036129">
    <property type="entry name" value="Glycerate_kinase_sf"/>
</dbReference>
<sequence>MKQIVCASDYFKGSLTANEACEAMKQGILKVTPDLEVKTIPISDGGEGLLESLVVSTNGTIETTKVQDPLGRTITAEYGILGDGITGVVEMARASGLLLLDLKERDPAITSTYGTGQLISKLLDKGCKKIIIGIGGSATNDGGLGLFRALGGKDLDKNNNELDGVGKELREISSLDNQKLDERVTKTKFIAACDVDNPLIGKKGAAYVFASQKGANDELVQILDKGLKNYAEIVKKDLGVTVEYQAGSGAAGGLGAGILAFLGGDLVPGIDLVLDTINFEKRINNADLVLTGEGKLDKQTSYGKVPVGVAKRTKAFQIPVIALCGEVGDGTENLHKYGINAYFSIADGPTSPNYMLENASELLSKTTEQVIRMLNLNHA</sequence>
<reference evidence="5 6" key="1">
    <citation type="submission" date="2017-06" db="EMBL/GenBank/DDBJ databases">
        <title>Draft Genome Sequence of Natranaerobius trueperi halophilic, alkalithermophilic bacteria from soda lakes.</title>
        <authorList>
            <person name="Zhao B."/>
        </authorList>
    </citation>
    <scope>NUCLEOTIDE SEQUENCE [LARGE SCALE GENOMIC DNA]</scope>
    <source>
        <strain evidence="5 6">DSM 18760</strain>
    </source>
</reference>
<accession>A0A226BXS5</accession>
<organism evidence="5 6">
    <name type="scientific">Natranaerobius trueperi</name>
    <dbReference type="NCBI Taxonomy" id="759412"/>
    <lineage>
        <taxon>Bacteria</taxon>
        <taxon>Bacillati</taxon>
        <taxon>Bacillota</taxon>
        <taxon>Clostridia</taxon>
        <taxon>Natranaerobiales</taxon>
        <taxon>Natranaerobiaceae</taxon>
        <taxon>Natranaerobius</taxon>
    </lineage>
</organism>
<dbReference type="PANTHER" id="PTHR21599:SF0">
    <property type="entry name" value="GLYCERATE KINASE"/>
    <property type="match status" value="1"/>
</dbReference>
<evidence type="ECO:0000256" key="4">
    <source>
        <dbReference type="PIRNR" id="PIRNR006078"/>
    </source>
</evidence>
<dbReference type="InterPro" id="IPR018197">
    <property type="entry name" value="Glycerate_kinase_RE-like"/>
</dbReference>
<dbReference type="GO" id="GO:0031388">
    <property type="term" value="P:organic acid phosphorylation"/>
    <property type="evidence" value="ECO:0007669"/>
    <property type="project" value="UniProtKB-UniRule"/>
</dbReference>
<proteinExistence type="inferred from homology"/>
<evidence type="ECO:0000313" key="5">
    <source>
        <dbReference type="EMBL" id="OWZ82917.1"/>
    </source>
</evidence>
<keyword evidence="3 4" id="KW-0418">Kinase</keyword>